<dbReference type="PANTHER" id="PTHR42821:SF1">
    <property type="entry name" value="CATALASE-B"/>
    <property type="match status" value="1"/>
</dbReference>
<dbReference type="GO" id="GO:0046872">
    <property type="term" value="F:metal ion binding"/>
    <property type="evidence" value="ECO:0007669"/>
    <property type="project" value="UniProtKB-KW"/>
</dbReference>
<evidence type="ECO:0000256" key="4">
    <source>
        <dbReference type="ARBA" id="ARBA00022617"/>
    </source>
</evidence>
<dbReference type="GO" id="GO:0005829">
    <property type="term" value="C:cytosol"/>
    <property type="evidence" value="ECO:0007669"/>
    <property type="project" value="TreeGrafter"/>
</dbReference>
<dbReference type="GO" id="GO:0004096">
    <property type="term" value="F:catalase activity"/>
    <property type="evidence" value="ECO:0007669"/>
    <property type="project" value="UniProtKB-EC"/>
</dbReference>
<protein>
    <recommendedName>
        <fullName evidence="2">catalase</fullName>
        <ecNumber evidence="2">1.11.1.6</ecNumber>
    </recommendedName>
</protein>
<keyword evidence="6" id="KW-0560">Oxidoreductase</keyword>
<evidence type="ECO:0000256" key="5">
    <source>
        <dbReference type="ARBA" id="ARBA00022723"/>
    </source>
</evidence>
<evidence type="ECO:0000256" key="6">
    <source>
        <dbReference type="ARBA" id="ARBA00023002"/>
    </source>
</evidence>
<dbReference type="PANTHER" id="PTHR42821">
    <property type="entry name" value="CATALASE"/>
    <property type="match status" value="1"/>
</dbReference>
<dbReference type="SUPFAM" id="SSF52317">
    <property type="entry name" value="Class I glutamine amidotransferase-like"/>
    <property type="match status" value="1"/>
</dbReference>
<comment type="caution">
    <text evidence="10">The sequence shown here is derived from an EMBL/GenBank/DDBJ whole genome shotgun (WGS) entry which is preliminary data.</text>
</comment>
<dbReference type="EC" id="1.11.1.6" evidence="2"/>
<proteinExistence type="predicted"/>
<evidence type="ECO:0000256" key="1">
    <source>
        <dbReference type="ARBA" id="ARBA00001971"/>
    </source>
</evidence>
<keyword evidence="7" id="KW-0408">Iron</keyword>
<dbReference type="InterPro" id="IPR029062">
    <property type="entry name" value="Class_I_gatase-like"/>
</dbReference>
<dbReference type="EMBL" id="VSSQ01099856">
    <property type="protein sequence ID" value="MPN42254.1"/>
    <property type="molecule type" value="Genomic_DNA"/>
</dbReference>
<accession>A0A645I1C7</accession>
<evidence type="ECO:0000256" key="7">
    <source>
        <dbReference type="ARBA" id="ARBA00023004"/>
    </source>
</evidence>
<reference evidence="10" key="1">
    <citation type="submission" date="2019-08" db="EMBL/GenBank/DDBJ databases">
        <authorList>
            <person name="Kucharzyk K."/>
            <person name="Murdoch R.W."/>
            <person name="Higgins S."/>
            <person name="Loffler F."/>
        </authorList>
    </citation>
    <scope>NUCLEOTIDE SEQUENCE</scope>
</reference>
<keyword evidence="5" id="KW-0479">Metal-binding</keyword>
<evidence type="ECO:0000256" key="2">
    <source>
        <dbReference type="ARBA" id="ARBA00012314"/>
    </source>
</evidence>
<comment type="cofactor">
    <cofactor evidence="1">
        <name>heme</name>
        <dbReference type="ChEBI" id="CHEBI:30413"/>
    </cofactor>
</comment>
<dbReference type="CDD" id="cd03132">
    <property type="entry name" value="GATase1_catalase"/>
    <property type="match status" value="1"/>
</dbReference>
<keyword evidence="3" id="KW-0575">Peroxidase</keyword>
<dbReference type="Pfam" id="PF18011">
    <property type="entry name" value="Catalase_C"/>
    <property type="match status" value="1"/>
</dbReference>
<dbReference type="AlphaFoldDB" id="A0A645I1C7"/>
<feature type="domain" description="Large catalase C-terminal" evidence="9">
    <location>
        <begin position="1"/>
        <end position="100"/>
    </location>
</feature>
<dbReference type="GO" id="GO:0020037">
    <property type="term" value="F:heme binding"/>
    <property type="evidence" value="ECO:0007669"/>
    <property type="project" value="InterPro"/>
</dbReference>
<evidence type="ECO:0000259" key="9">
    <source>
        <dbReference type="Pfam" id="PF18011"/>
    </source>
</evidence>
<keyword evidence="8" id="KW-0376">Hydrogen peroxide</keyword>
<dbReference type="InterPro" id="IPR024712">
    <property type="entry name" value="Catalase_clade2"/>
</dbReference>
<sequence>MYDAVYVPGGKESIETLKMQGDAVHFINEAFRHCKPVGATGEGVELLKAADLPDIKLAGQRSADKVVSDKGVVTVRNGGNNSSFNESFIAAIAQHRHWDREKKEQVPA</sequence>
<name>A0A645I1C7_9ZZZZ</name>
<organism evidence="10">
    <name type="scientific">bioreactor metagenome</name>
    <dbReference type="NCBI Taxonomy" id="1076179"/>
    <lineage>
        <taxon>unclassified sequences</taxon>
        <taxon>metagenomes</taxon>
        <taxon>ecological metagenomes</taxon>
    </lineage>
</organism>
<evidence type="ECO:0000256" key="3">
    <source>
        <dbReference type="ARBA" id="ARBA00022559"/>
    </source>
</evidence>
<dbReference type="GO" id="GO:0042744">
    <property type="term" value="P:hydrogen peroxide catabolic process"/>
    <property type="evidence" value="ECO:0007669"/>
    <property type="project" value="UniProtKB-KW"/>
</dbReference>
<dbReference type="Gene3D" id="3.40.50.880">
    <property type="match status" value="1"/>
</dbReference>
<evidence type="ECO:0000256" key="8">
    <source>
        <dbReference type="ARBA" id="ARBA00023324"/>
    </source>
</evidence>
<gene>
    <name evidence="10" type="ORF">SDC9_189810</name>
</gene>
<dbReference type="GO" id="GO:0006979">
    <property type="term" value="P:response to oxidative stress"/>
    <property type="evidence" value="ECO:0007669"/>
    <property type="project" value="InterPro"/>
</dbReference>
<keyword evidence="4" id="KW-0349">Heme</keyword>
<dbReference type="InterPro" id="IPR041399">
    <property type="entry name" value="Catalase_large_C"/>
</dbReference>
<evidence type="ECO:0000313" key="10">
    <source>
        <dbReference type="EMBL" id="MPN42254.1"/>
    </source>
</evidence>